<evidence type="ECO:0000313" key="2">
    <source>
        <dbReference type="Proteomes" id="UP001165064"/>
    </source>
</evidence>
<evidence type="ECO:0000313" key="1">
    <source>
        <dbReference type="EMBL" id="GME93936.1"/>
    </source>
</evidence>
<comment type="caution">
    <text evidence="1">The sequence shown here is derived from an EMBL/GenBank/DDBJ whole genome shotgun (WGS) entry which is preliminary data.</text>
</comment>
<sequence length="220" mass="25226">MFSKVWFKSHPVLRIEDFVVCSVNKLRTSYCLKADKHRSLEFFSTFLSDGHVDYNTAFAKKGKQNVNNGNSQIKRSINETELTPQYTSLSSLLEDLEANKTPQEIVNENKSGVNIMQANHKAHHPKQKQKSKTPFEIQLSNPKLEYNEKHYKNITRSHQVEEFKANANNDIPINLLSVNDEIDNLKEVTKGYKSTQNKNSGKYYGVRNSKYSQVILEGAV</sequence>
<accession>A0ACB5TSH5</accession>
<organism evidence="1 2">
    <name type="scientific">Ambrosiozyma monospora</name>
    <name type="common">Yeast</name>
    <name type="synonym">Endomycopsis monosporus</name>
    <dbReference type="NCBI Taxonomy" id="43982"/>
    <lineage>
        <taxon>Eukaryota</taxon>
        <taxon>Fungi</taxon>
        <taxon>Dikarya</taxon>
        <taxon>Ascomycota</taxon>
        <taxon>Saccharomycotina</taxon>
        <taxon>Pichiomycetes</taxon>
        <taxon>Pichiales</taxon>
        <taxon>Pichiaceae</taxon>
        <taxon>Ambrosiozyma</taxon>
    </lineage>
</organism>
<dbReference type="Proteomes" id="UP001165064">
    <property type="component" value="Unassembled WGS sequence"/>
</dbReference>
<protein>
    <submittedName>
        <fullName evidence="1">Unnamed protein product</fullName>
    </submittedName>
</protein>
<proteinExistence type="predicted"/>
<name>A0ACB5TSH5_AMBMO</name>
<gene>
    <name evidence="1" type="ORF">Amon02_000944800</name>
</gene>
<keyword evidence="2" id="KW-1185">Reference proteome</keyword>
<dbReference type="EMBL" id="BSXS01008873">
    <property type="protein sequence ID" value="GME93936.1"/>
    <property type="molecule type" value="Genomic_DNA"/>
</dbReference>
<reference evidence="1" key="1">
    <citation type="submission" date="2023-04" db="EMBL/GenBank/DDBJ databases">
        <title>Ambrosiozyma monospora NBRC 10751.</title>
        <authorList>
            <person name="Ichikawa N."/>
            <person name="Sato H."/>
            <person name="Tonouchi N."/>
        </authorList>
    </citation>
    <scope>NUCLEOTIDE SEQUENCE</scope>
    <source>
        <strain evidence="1">NBRC 10751</strain>
    </source>
</reference>